<dbReference type="EMBL" id="BQNB010016603">
    <property type="protein sequence ID" value="GJT53619.1"/>
    <property type="molecule type" value="Genomic_DNA"/>
</dbReference>
<name>A0ABQ5ERY8_9ASTR</name>
<comment type="caution">
    <text evidence="1">The sequence shown here is derived from an EMBL/GenBank/DDBJ whole genome shotgun (WGS) entry which is preliminary data.</text>
</comment>
<sequence>MVLSNSTYEVGRPSTAAPELPFPVGHPFSVIVDGVVVHYEEIGGLSVRTENLEHALGKLTMKMRKVEVLANQHDLMINNVVEVESHVLKMKDRVNAHPCDQVVGMRGDVDRVLRLSQKVQTLETALQGTMSENKQLWTRLAESESRESTMISYILWMEKRLTTLEERLQGPSRGP</sequence>
<dbReference type="Proteomes" id="UP001151760">
    <property type="component" value="Unassembled WGS sequence"/>
</dbReference>
<proteinExistence type="predicted"/>
<evidence type="ECO:0000313" key="2">
    <source>
        <dbReference type="Proteomes" id="UP001151760"/>
    </source>
</evidence>
<reference evidence="1" key="2">
    <citation type="submission" date="2022-01" db="EMBL/GenBank/DDBJ databases">
        <authorList>
            <person name="Yamashiro T."/>
            <person name="Shiraishi A."/>
            <person name="Satake H."/>
            <person name="Nakayama K."/>
        </authorList>
    </citation>
    <scope>NUCLEOTIDE SEQUENCE</scope>
</reference>
<evidence type="ECO:0000313" key="1">
    <source>
        <dbReference type="EMBL" id="GJT53619.1"/>
    </source>
</evidence>
<protein>
    <submittedName>
        <fullName evidence="1">Uncharacterized protein</fullName>
    </submittedName>
</protein>
<organism evidence="1 2">
    <name type="scientific">Tanacetum coccineum</name>
    <dbReference type="NCBI Taxonomy" id="301880"/>
    <lineage>
        <taxon>Eukaryota</taxon>
        <taxon>Viridiplantae</taxon>
        <taxon>Streptophyta</taxon>
        <taxon>Embryophyta</taxon>
        <taxon>Tracheophyta</taxon>
        <taxon>Spermatophyta</taxon>
        <taxon>Magnoliopsida</taxon>
        <taxon>eudicotyledons</taxon>
        <taxon>Gunneridae</taxon>
        <taxon>Pentapetalae</taxon>
        <taxon>asterids</taxon>
        <taxon>campanulids</taxon>
        <taxon>Asterales</taxon>
        <taxon>Asteraceae</taxon>
        <taxon>Asteroideae</taxon>
        <taxon>Anthemideae</taxon>
        <taxon>Anthemidinae</taxon>
        <taxon>Tanacetum</taxon>
    </lineage>
</organism>
<keyword evidence="2" id="KW-1185">Reference proteome</keyword>
<gene>
    <name evidence="1" type="ORF">Tco_0988673</name>
</gene>
<accession>A0ABQ5ERY8</accession>
<reference evidence="1" key="1">
    <citation type="journal article" date="2022" name="Int. J. Mol. Sci.">
        <title>Draft Genome of Tanacetum Coccineum: Genomic Comparison of Closely Related Tanacetum-Family Plants.</title>
        <authorList>
            <person name="Yamashiro T."/>
            <person name="Shiraishi A."/>
            <person name="Nakayama K."/>
            <person name="Satake H."/>
        </authorList>
    </citation>
    <scope>NUCLEOTIDE SEQUENCE</scope>
</reference>